<evidence type="ECO:0000256" key="4">
    <source>
        <dbReference type="ARBA" id="ARBA00022989"/>
    </source>
</evidence>
<feature type="transmembrane region" description="Helical" evidence="6">
    <location>
        <begin position="164"/>
        <end position="186"/>
    </location>
</feature>
<evidence type="ECO:0000256" key="1">
    <source>
        <dbReference type="ARBA" id="ARBA00004141"/>
    </source>
</evidence>
<feature type="transmembrane region" description="Helical" evidence="6">
    <location>
        <begin position="7"/>
        <end position="25"/>
    </location>
</feature>
<evidence type="ECO:0000313" key="7">
    <source>
        <dbReference type="EMBL" id="MDO6453425.1"/>
    </source>
</evidence>
<reference evidence="7" key="1">
    <citation type="submission" date="2023-07" db="EMBL/GenBank/DDBJ databases">
        <title>Genome content predicts the carbon catabolic preferences of heterotrophic bacteria.</title>
        <authorList>
            <person name="Gralka M."/>
        </authorList>
    </citation>
    <scope>NUCLEOTIDE SEQUENCE</scope>
    <source>
        <strain evidence="7">I2M16</strain>
    </source>
</reference>
<dbReference type="RefSeq" id="WP_303549667.1">
    <property type="nucleotide sequence ID" value="NZ_JAUOPG010000004.1"/>
</dbReference>
<evidence type="ECO:0000313" key="8">
    <source>
        <dbReference type="Proteomes" id="UP001169862"/>
    </source>
</evidence>
<dbReference type="InterPro" id="IPR001898">
    <property type="entry name" value="SLC13A/DASS"/>
</dbReference>
<feature type="transmembrane region" description="Helical" evidence="6">
    <location>
        <begin position="133"/>
        <end position="152"/>
    </location>
</feature>
<feature type="transmembrane region" description="Helical" evidence="6">
    <location>
        <begin position="270"/>
        <end position="291"/>
    </location>
</feature>
<gene>
    <name evidence="7" type="ORF">Q4490_07590</name>
</gene>
<evidence type="ECO:0000256" key="3">
    <source>
        <dbReference type="ARBA" id="ARBA00022692"/>
    </source>
</evidence>
<dbReference type="AlphaFoldDB" id="A0AAW7XHB6"/>
<dbReference type="GO" id="GO:0015141">
    <property type="term" value="F:succinate transmembrane transporter activity"/>
    <property type="evidence" value="ECO:0007669"/>
    <property type="project" value="UniProtKB-ARBA"/>
</dbReference>
<evidence type="ECO:0000256" key="5">
    <source>
        <dbReference type="ARBA" id="ARBA00023136"/>
    </source>
</evidence>
<dbReference type="Proteomes" id="UP001169862">
    <property type="component" value="Unassembled WGS sequence"/>
</dbReference>
<dbReference type="Pfam" id="PF00939">
    <property type="entry name" value="Na_sulph_symp"/>
    <property type="match status" value="1"/>
</dbReference>
<feature type="transmembrane region" description="Helical" evidence="6">
    <location>
        <begin position="303"/>
        <end position="322"/>
    </location>
</feature>
<organism evidence="7 8">
    <name type="scientific">Neptunomonas phycophila</name>
    <dbReference type="NCBI Taxonomy" id="1572645"/>
    <lineage>
        <taxon>Bacteria</taxon>
        <taxon>Pseudomonadati</taxon>
        <taxon>Pseudomonadota</taxon>
        <taxon>Gammaproteobacteria</taxon>
        <taxon>Oceanospirillales</taxon>
        <taxon>Oceanospirillaceae</taxon>
        <taxon>Neptunomonas</taxon>
    </lineage>
</organism>
<proteinExistence type="predicted"/>
<name>A0AAW7XHB6_9GAMM</name>
<dbReference type="PROSITE" id="PS01271">
    <property type="entry name" value="NA_SULFATE"/>
    <property type="match status" value="1"/>
</dbReference>
<feature type="transmembrane region" description="Helical" evidence="6">
    <location>
        <begin position="246"/>
        <end position="264"/>
    </location>
</feature>
<protein>
    <submittedName>
        <fullName evidence="7">DASS family sodium-coupled anion symporter</fullName>
    </submittedName>
</protein>
<evidence type="ECO:0000256" key="2">
    <source>
        <dbReference type="ARBA" id="ARBA00022448"/>
    </source>
</evidence>
<comment type="subcellular location">
    <subcellularLocation>
        <location evidence="1">Membrane</location>
        <topology evidence="1">Multi-pass membrane protein</topology>
    </subcellularLocation>
</comment>
<evidence type="ECO:0000256" key="6">
    <source>
        <dbReference type="SAM" id="Phobius"/>
    </source>
</evidence>
<keyword evidence="4 6" id="KW-1133">Transmembrane helix</keyword>
<comment type="caution">
    <text evidence="7">The sequence shown here is derived from an EMBL/GenBank/DDBJ whole genome shotgun (WGS) entry which is preliminary data.</text>
</comment>
<sequence>MTINSRHLLILLADIALFVILLNTLPFEANVVKGLSILVFVAILWLTEALHVSVTALLVPLLAIATGVFKASEALVSFANPIIFLFLGGFALAAALHHQELDKAIANKVVAIAKGRMSVAVLMLFAVTAGLSMWISNTATTAMMLPLVLGIMNKLDGEKDRPTFLFILLGIAYCASIGGIATIVGSPPNAIAAAEAKLNFSQWMQLGLPITLILLPMAIAILYLLTKPNLSYRFEQQSTNIEWTRSRILTIIIFGLAVLSWIFSGPLNKALGGIASLDTVIAISAIILLCASRVVEWKTIEKSTDWGVLILFGGGICLSGVLKATGASEFLAQSLSHLLDHAGILVSLLTITAFVVMLTEFASNTASAAILIPVFAAIADSMGISPVILSAIIAISASCAFMLPVATPPNAIVFGLGYIKQSEMMRVGMVLNIICICVITAFAYLFW</sequence>
<dbReference type="GO" id="GO:0005886">
    <property type="term" value="C:plasma membrane"/>
    <property type="evidence" value="ECO:0007669"/>
    <property type="project" value="TreeGrafter"/>
</dbReference>
<keyword evidence="3 6" id="KW-0812">Transmembrane</keyword>
<keyword evidence="5 6" id="KW-0472">Membrane</keyword>
<dbReference type="NCBIfam" id="TIGR00785">
    <property type="entry name" value="dass"/>
    <property type="match status" value="1"/>
</dbReference>
<dbReference type="PANTHER" id="PTHR10283:SF82">
    <property type="entry name" value="SOLUTE CARRIER FAMILY 13 MEMBER 2"/>
    <property type="match status" value="1"/>
</dbReference>
<feature type="transmembrane region" description="Helical" evidence="6">
    <location>
        <begin position="342"/>
        <end position="362"/>
    </location>
</feature>
<feature type="transmembrane region" description="Helical" evidence="6">
    <location>
        <begin position="78"/>
        <end position="97"/>
    </location>
</feature>
<accession>A0AAW7XHB6</accession>
<dbReference type="InterPro" id="IPR031312">
    <property type="entry name" value="Na/sul_symport_CS"/>
</dbReference>
<keyword evidence="2" id="KW-0813">Transport</keyword>
<feature type="transmembrane region" description="Helical" evidence="6">
    <location>
        <begin position="206"/>
        <end position="225"/>
    </location>
</feature>
<feature type="transmembrane region" description="Helical" evidence="6">
    <location>
        <begin position="426"/>
        <end position="446"/>
    </location>
</feature>
<feature type="transmembrane region" description="Helical" evidence="6">
    <location>
        <begin position="369"/>
        <end position="395"/>
    </location>
</feature>
<dbReference type="PANTHER" id="PTHR10283">
    <property type="entry name" value="SOLUTE CARRIER FAMILY 13 MEMBER"/>
    <property type="match status" value="1"/>
</dbReference>
<dbReference type="EMBL" id="JAUOPG010000004">
    <property type="protein sequence ID" value="MDO6453425.1"/>
    <property type="molecule type" value="Genomic_DNA"/>
</dbReference>
<dbReference type="CDD" id="cd01115">
    <property type="entry name" value="SLC13_permease"/>
    <property type="match status" value="1"/>
</dbReference>
<feature type="transmembrane region" description="Helical" evidence="6">
    <location>
        <begin position="401"/>
        <end position="419"/>
    </location>
</feature>